<dbReference type="InterPro" id="IPR016187">
    <property type="entry name" value="CTDL_fold"/>
</dbReference>
<dbReference type="Proteomes" id="UP000504627">
    <property type="component" value="Unplaced"/>
</dbReference>
<dbReference type="InterPro" id="IPR051379">
    <property type="entry name" value="C-type_Lectin_Receptor_IMM"/>
</dbReference>
<feature type="transmembrane region" description="Helical" evidence="4">
    <location>
        <begin position="31"/>
        <end position="52"/>
    </location>
</feature>
<keyword evidence="2" id="KW-1015">Disulfide bond</keyword>
<feature type="compositionally biased region" description="Basic residues" evidence="3">
    <location>
        <begin position="151"/>
        <end position="163"/>
    </location>
</feature>
<dbReference type="PANTHER" id="PTHR46746:SF9">
    <property type="entry name" value="CD209 ANTIGEN-LIKE PROTEIN C-LIKE"/>
    <property type="match status" value="1"/>
</dbReference>
<dbReference type="InParanoid" id="A0A7R5L389"/>
<dbReference type="PANTHER" id="PTHR46746">
    <property type="entry name" value="KILLER CELL LECTIN-LIKE RECEPTOR SUBFAMILY F MEMBER 2"/>
    <property type="match status" value="1"/>
</dbReference>
<dbReference type="RefSeq" id="XP_039245288.1">
    <property type="nucleotide sequence ID" value="XM_039389354.1"/>
</dbReference>
<keyword evidence="4" id="KW-0812">Transmembrane</keyword>
<protein>
    <submittedName>
        <fullName evidence="6">Uncharacterized protein LOC113988448 isoform X1</fullName>
    </submittedName>
</protein>
<dbReference type="Gene3D" id="3.10.100.10">
    <property type="entry name" value="Mannose-Binding Protein A, subunit A"/>
    <property type="match status" value="1"/>
</dbReference>
<keyword evidence="1" id="KW-0430">Lectin</keyword>
<dbReference type="AlphaFoldDB" id="A0A7R5L389"/>
<evidence type="ECO:0000256" key="2">
    <source>
        <dbReference type="ARBA" id="ARBA00023157"/>
    </source>
</evidence>
<dbReference type="GO" id="GO:0030246">
    <property type="term" value="F:carbohydrate binding"/>
    <property type="evidence" value="ECO:0007669"/>
    <property type="project" value="UniProtKB-KW"/>
</dbReference>
<evidence type="ECO:0000256" key="3">
    <source>
        <dbReference type="SAM" id="MobiDB-lite"/>
    </source>
</evidence>
<keyword evidence="5" id="KW-1185">Reference proteome</keyword>
<keyword evidence="4" id="KW-1133">Transmembrane helix</keyword>
<reference evidence="6" key="1">
    <citation type="submission" date="2025-08" db="UniProtKB">
        <authorList>
            <consortium name="RefSeq"/>
        </authorList>
    </citation>
    <scope>IDENTIFICATION</scope>
    <source>
        <tissue evidence="6">Muscle</tissue>
    </source>
</reference>
<dbReference type="InterPro" id="IPR016186">
    <property type="entry name" value="C-type_lectin-like/link_sf"/>
</dbReference>
<gene>
    <name evidence="6" type="primary">LOC113988448</name>
</gene>
<proteinExistence type="predicted"/>
<feature type="region of interest" description="Disordered" evidence="3">
    <location>
        <begin position="143"/>
        <end position="168"/>
    </location>
</feature>
<dbReference type="SUPFAM" id="SSF56436">
    <property type="entry name" value="C-type lectin-like"/>
    <property type="match status" value="1"/>
</dbReference>
<evidence type="ECO:0000256" key="1">
    <source>
        <dbReference type="ARBA" id="ARBA00022734"/>
    </source>
</evidence>
<accession>A0A7R5L389</accession>
<organism evidence="5 6">
    <name type="scientific">Pipra filicauda</name>
    <name type="common">Wire-tailed manakin</name>
    <dbReference type="NCBI Taxonomy" id="649802"/>
    <lineage>
        <taxon>Eukaryota</taxon>
        <taxon>Metazoa</taxon>
        <taxon>Chordata</taxon>
        <taxon>Craniata</taxon>
        <taxon>Vertebrata</taxon>
        <taxon>Euteleostomi</taxon>
        <taxon>Archelosauria</taxon>
        <taxon>Archosauria</taxon>
        <taxon>Dinosauria</taxon>
        <taxon>Saurischia</taxon>
        <taxon>Theropoda</taxon>
        <taxon>Coelurosauria</taxon>
        <taxon>Aves</taxon>
        <taxon>Neognathae</taxon>
        <taxon>Neoaves</taxon>
        <taxon>Telluraves</taxon>
        <taxon>Australaves</taxon>
        <taxon>Passeriformes</taxon>
        <taxon>Pipridae</taxon>
        <taxon>Pipra</taxon>
    </lineage>
</organism>
<dbReference type="GeneID" id="113988448"/>
<name>A0A7R5L389_9PASS</name>
<evidence type="ECO:0000313" key="6">
    <source>
        <dbReference type="RefSeq" id="XP_039245288.1"/>
    </source>
</evidence>
<evidence type="ECO:0000313" key="5">
    <source>
        <dbReference type="Proteomes" id="UP000504627"/>
    </source>
</evidence>
<keyword evidence="4" id="KW-0472">Membrane</keyword>
<evidence type="ECO:0000256" key="4">
    <source>
        <dbReference type="SAM" id="Phobius"/>
    </source>
</evidence>
<sequence>MGALFHPPAVGSGFPEPRWVPPTAPPRRPRCLLGALTAALALSLVLCVSWWVAERAQPEATSGWGNTSLGPPCASLDGTFRELRRILCPPREAEGCRLCPVGWMLGRTKCYWVSERMNSWPGSREDCGDRGAAMAMPWDKDELVKGPRGQRGWRHPRGGRRAPQKPGITPLIPKFPAVPVADRGGGTWAWLGPGVRMEPILG</sequence>